<proteinExistence type="predicted"/>
<organism evidence="1 2">
    <name type="scientific">Hyaloperonospora arabidopsidis (strain Emoy2)</name>
    <name type="common">Downy mildew agent</name>
    <name type="synonym">Peronospora arabidopsidis</name>
    <dbReference type="NCBI Taxonomy" id="559515"/>
    <lineage>
        <taxon>Eukaryota</taxon>
        <taxon>Sar</taxon>
        <taxon>Stramenopiles</taxon>
        <taxon>Oomycota</taxon>
        <taxon>Peronosporomycetes</taxon>
        <taxon>Peronosporales</taxon>
        <taxon>Peronosporaceae</taxon>
        <taxon>Hyaloperonospora</taxon>
    </lineage>
</organism>
<dbReference type="HOGENOM" id="CLU_2854423_0_0_1"/>
<reference evidence="2" key="1">
    <citation type="journal article" date="2010" name="Science">
        <title>Signatures of adaptation to obligate biotrophy in the Hyaloperonospora arabidopsidis genome.</title>
        <authorList>
            <person name="Baxter L."/>
            <person name="Tripathy S."/>
            <person name="Ishaque N."/>
            <person name="Boot N."/>
            <person name="Cabral A."/>
            <person name="Kemen E."/>
            <person name="Thines M."/>
            <person name="Ah-Fong A."/>
            <person name="Anderson R."/>
            <person name="Badejoko W."/>
            <person name="Bittner-Eddy P."/>
            <person name="Boore J.L."/>
            <person name="Chibucos M.C."/>
            <person name="Coates M."/>
            <person name="Dehal P."/>
            <person name="Delehaunty K."/>
            <person name="Dong S."/>
            <person name="Downton P."/>
            <person name="Dumas B."/>
            <person name="Fabro G."/>
            <person name="Fronick C."/>
            <person name="Fuerstenberg S.I."/>
            <person name="Fulton L."/>
            <person name="Gaulin E."/>
            <person name="Govers F."/>
            <person name="Hughes L."/>
            <person name="Humphray S."/>
            <person name="Jiang R.H."/>
            <person name="Judelson H."/>
            <person name="Kamoun S."/>
            <person name="Kyung K."/>
            <person name="Meijer H."/>
            <person name="Minx P."/>
            <person name="Morris P."/>
            <person name="Nelson J."/>
            <person name="Phuntumart V."/>
            <person name="Qutob D."/>
            <person name="Rehmany A."/>
            <person name="Rougon-Cardoso A."/>
            <person name="Ryden P."/>
            <person name="Torto-Alalibo T."/>
            <person name="Studholme D."/>
            <person name="Wang Y."/>
            <person name="Win J."/>
            <person name="Wood J."/>
            <person name="Clifton S.W."/>
            <person name="Rogers J."/>
            <person name="Van den Ackerveken G."/>
            <person name="Jones J.D."/>
            <person name="McDowell J.M."/>
            <person name="Beynon J."/>
            <person name="Tyler B.M."/>
        </authorList>
    </citation>
    <scope>NUCLEOTIDE SEQUENCE [LARGE SCALE GENOMIC DNA]</scope>
    <source>
        <strain evidence="2">Emoy2</strain>
    </source>
</reference>
<reference evidence="1" key="2">
    <citation type="submission" date="2015-06" db="UniProtKB">
        <authorList>
            <consortium name="EnsemblProtists"/>
        </authorList>
    </citation>
    <scope>IDENTIFICATION</scope>
    <source>
        <strain evidence="1">Emoy2</strain>
    </source>
</reference>
<protein>
    <submittedName>
        <fullName evidence="1">Uncharacterized protein</fullName>
    </submittedName>
</protein>
<dbReference type="AlphaFoldDB" id="M4BB52"/>
<name>M4BB52_HYAAE</name>
<dbReference type="Proteomes" id="UP000011713">
    <property type="component" value="Unassembled WGS sequence"/>
</dbReference>
<sequence length="65" mass="7216">MILPSSVSSDGVAPATTREGAWHTLRTSSAAILKHNKRFQVNAFSRQWAPYHEDHTNSLDPEPLS</sequence>
<keyword evidence="2" id="KW-1185">Reference proteome</keyword>
<evidence type="ECO:0000313" key="1">
    <source>
        <dbReference type="EnsemblProtists" id="HpaP803514"/>
    </source>
</evidence>
<dbReference type="InParanoid" id="M4BB52"/>
<accession>M4BB52</accession>
<dbReference type="VEuPathDB" id="FungiDB:HpaG803514"/>
<evidence type="ECO:0000313" key="2">
    <source>
        <dbReference type="Proteomes" id="UP000011713"/>
    </source>
</evidence>
<dbReference type="EnsemblProtists" id="HpaT803514">
    <property type="protein sequence ID" value="HpaP803514"/>
    <property type="gene ID" value="HpaG803514"/>
</dbReference>
<dbReference type="EMBL" id="JH598083">
    <property type="status" value="NOT_ANNOTATED_CDS"/>
    <property type="molecule type" value="Genomic_DNA"/>
</dbReference>